<gene>
    <name evidence="2" type="ORF">SAMD00020551_3993</name>
</gene>
<dbReference type="OrthoDB" id="569879at2"/>
<accession>A0A0A8X7A0</accession>
<dbReference type="InterPro" id="IPR011528">
    <property type="entry name" value="NERD"/>
</dbReference>
<dbReference type="EMBL" id="BASE01000095">
    <property type="protein sequence ID" value="GAM15835.1"/>
    <property type="molecule type" value="Genomic_DNA"/>
</dbReference>
<organism evidence="2 3">
    <name type="scientific">Mesobacillus selenatarsenatis (strain DSM 18680 / JCM 14380 / FERM P-15431 / SF-1)</name>
    <dbReference type="NCBI Taxonomy" id="1321606"/>
    <lineage>
        <taxon>Bacteria</taxon>
        <taxon>Bacillati</taxon>
        <taxon>Bacillota</taxon>
        <taxon>Bacilli</taxon>
        <taxon>Bacillales</taxon>
        <taxon>Bacillaceae</taxon>
        <taxon>Mesobacillus</taxon>
    </lineage>
</organism>
<evidence type="ECO:0000259" key="1">
    <source>
        <dbReference type="PROSITE" id="PS50965"/>
    </source>
</evidence>
<evidence type="ECO:0000313" key="2">
    <source>
        <dbReference type="EMBL" id="GAM15835.1"/>
    </source>
</evidence>
<sequence length="323" mass="37503">MIGKTREYPQEIMILEAIVRRFPPDDFRKAEFEKKLYRKRAGYKGEKTLDYFLEQVDHSEMVILHDLRIPINRTHFQIDTLIITPYFLLIIDSKNYAGTLIFLPEFNQLIRVQNDIEEVFPDPILQTKIQASQLKAFLKKHHITPPPIENLVAISNSQAIIQNPTNDKEVSYRVFRSANVAFKIPPFYKKHTQSHVSKNEMKKIARHLIKAHEPLVPDPKSMNLPFDKMVKGVQCPACEAFGMDYRQGKWTCLNCGHKTADAHIQALKDYFLIYGPSITSKEFREFMKVRSPSTVKRLLSSMNLTFDGTTKGRTYFPGKSFFD</sequence>
<dbReference type="Pfam" id="PF08378">
    <property type="entry name" value="NERD"/>
    <property type="match status" value="1"/>
</dbReference>
<reference evidence="2 3" key="1">
    <citation type="submission" date="2013-06" db="EMBL/GenBank/DDBJ databases">
        <title>Whole genome shotgun sequence of Bacillus selenatarsenatis SF-1.</title>
        <authorList>
            <person name="Kuroda M."/>
            <person name="Sei K."/>
            <person name="Yamashita M."/>
            <person name="Ike M."/>
        </authorList>
    </citation>
    <scope>NUCLEOTIDE SEQUENCE [LARGE SCALE GENOMIC DNA]</scope>
    <source>
        <strain evidence="2 3">SF-1</strain>
    </source>
</reference>
<proteinExistence type="predicted"/>
<evidence type="ECO:0000313" key="3">
    <source>
        <dbReference type="Proteomes" id="UP000031014"/>
    </source>
</evidence>
<keyword evidence="3" id="KW-1185">Reference proteome</keyword>
<feature type="domain" description="NERD" evidence="1">
    <location>
        <begin position="41"/>
        <end position="157"/>
    </location>
</feature>
<name>A0A0A8X7A0_MESS1</name>
<dbReference type="AlphaFoldDB" id="A0A0A8X7A0"/>
<dbReference type="STRING" id="1321606.SAMD00020551_3993"/>
<comment type="caution">
    <text evidence="2">The sequence shown here is derived from an EMBL/GenBank/DDBJ whole genome shotgun (WGS) entry which is preliminary data.</text>
</comment>
<dbReference type="RefSeq" id="WP_041967458.1">
    <property type="nucleotide sequence ID" value="NZ_BASE01000095.1"/>
</dbReference>
<protein>
    <recommendedName>
        <fullName evidence="1">NERD domain-containing protein</fullName>
    </recommendedName>
</protein>
<dbReference type="PROSITE" id="PS50965">
    <property type="entry name" value="NERD"/>
    <property type="match status" value="1"/>
</dbReference>
<dbReference type="Proteomes" id="UP000031014">
    <property type="component" value="Unassembled WGS sequence"/>
</dbReference>